<organism evidence="2 3">
    <name type="scientific">Pseudomonas eucalypticola</name>
    <dbReference type="NCBI Taxonomy" id="2599595"/>
    <lineage>
        <taxon>Bacteria</taxon>
        <taxon>Pseudomonadati</taxon>
        <taxon>Pseudomonadota</taxon>
        <taxon>Gammaproteobacteria</taxon>
        <taxon>Pseudomonadales</taxon>
        <taxon>Pseudomonadaceae</taxon>
        <taxon>Pseudomonas</taxon>
    </lineage>
</organism>
<evidence type="ECO:0000256" key="1">
    <source>
        <dbReference type="SAM" id="MobiDB-lite"/>
    </source>
</evidence>
<dbReference type="KEGG" id="pez:HWQ56_13860"/>
<sequence>MTQPTRSGQHPDRSHPPGEVERDNDAHRADTPKERTRDSTAQETAREVTPGSKPAG</sequence>
<evidence type="ECO:0000313" key="3">
    <source>
        <dbReference type="Proteomes" id="UP000509568"/>
    </source>
</evidence>
<reference evidence="2 3" key="1">
    <citation type="submission" date="2020-06" db="EMBL/GenBank/DDBJ databases">
        <title>Pseudomonas eucalypticola sp. nov., an endophyte of Eucalyptus dunnii leaves with biocontrol ability of eucalyptus leaf blight.</title>
        <authorList>
            <person name="Liu Y."/>
            <person name="Song Z."/>
            <person name="Zeng H."/>
            <person name="Lu M."/>
            <person name="Wang X."/>
            <person name="Lian X."/>
            <person name="Zhang Q."/>
        </authorList>
    </citation>
    <scope>NUCLEOTIDE SEQUENCE [LARGE SCALE GENOMIC DNA]</scope>
    <source>
        <strain evidence="2 3">NP-1</strain>
    </source>
</reference>
<gene>
    <name evidence="2" type="ORF">HWQ56_13860</name>
</gene>
<name>A0A7D5D7Q1_9PSED</name>
<keyword evidence="3" id="KW-1185">Reference proteome</keyword>
<feature type="region of interest" description="Disordered" evidence="1">
    <location>
        <begin position="1"/>
        <end position="56"/>
    </location>
</feature>
<evidence type="ECO:0000313" key="2">
    <source>
        <dbReference type="EMBL" id="QKZ04816.1"/>
    </source>
</evidence>
<proteinExistence type="predicted"/>
<dbReference type="Proteomes" id="UP000509568">
    <property type="component" value="Chromosome"/>
</dbReference>
<dbReference type="AlphaFoldDB" id="A0A7D5D7Q1"/>
<dbReference type="RefSeq" id="WP_176570856.1">
    <property type="nucleotide sequence ID" value="NZ_CP056030.1"/>
</dbReference>
<accession>A0A7D5D7Q1</accession>
<protein>
    <submittedName>
        <fullName evidence="2">Uncharacterized protein</fullName>
    </submittedName>
</protein>
<dbReference type="EMBL" id="CP056030">
    <property type="protein sequence ID" value="QKZ04816.1"/>
    <property type="molecule type" value="Genomic_DNA"/>
</dbReference>
<feature type="compositionally biased region" description="Basic and acidic residues" evidence="1">
    <location>
        <begin position="9"/>
        <end position="46"/>
    </location>
</feature>